<dbReference type="RefSeq" id="XP_016620480.1">
    <property type="nucleotide sequence ID" value="XM_016762867.1"/>
</dbReference>
<proteinExistence type="predicted"/>
<feature type="compositionally biased region" description="Basic and acidic residues" evidence="1">
    <location>
        <begin position="220"/>
        <end position="229"/>
    </location>
</feature>
<evidence type="ECO:0000313" key="2">
    <source>
        <dbReference type="EMBL" id="KIW93811.1"/>
    </source>
</evidence>
<dbReference type="HOGENOM" id="CLU_1042082_0_0_1"/>
<sequence length="274" mass="30069">MSGKNTTKKIAARPGPKHGELRPSSRKHRDDDDIRSQSDAGYSSVTRMSGYRHEGHKPSKGLPQLEDDDLPSLDPRLQRRPEPLRHNLDSLPPAERPPLVRSLTAVPYLAIYEHCVLLRKHGISVTLGQEVFRTITQQGGIEPRPMSYGYTCGAHNGPVDVHNPSAQEKQAVTEAIIFVLDCGGEVSMTGFDPQPVMRCSACSNPISNPVSSPVSRPTSMRRDMDEHSNRNSFQHGQGCHPGTYENNPQGTIPIGLANGYDTGRSEGNWPGHGR</sequence>
<dbReference type="AlphaFoldDB" id="A0A0D2EVE2"/>
<feature type="compositionally biased region" description="Basic and acidic residues" evidence="1">
    <location>
        <begin position="76"/>
        <end position="88"/>
    </location>
</feature>
<feature type="compositionally biased region" description="Basic residues" evidence="1">
    <location>
        <begin position="1"/>
        <end position="11"/>
    </location>
</feature>
<dbReference type="VEuPathDB" id="FungiDB:Z519_05126"/>
<dbReference type="GeneID" id="27698054"/>
<evidence type="ECO:0000313" key="3">
    <source>
        <dbReference type="Proteomes" id="UP000053789"/>
    </source>
</evidence>
<feature type="region of interest" description="Disordered" evidence="1">
    <location>
        <begin position="1"/>
        <end position="97"/>
    </location>
</feature>
<reference evidence="2" key="1">
    <citation type="submission" date="2015-01" db="EMBL/GenBank/DDBJ databases">
        <title>The Genome Sequence of Cladophialophora bantiana CBS 173.52.</title>
        <authorList>
            <consortium name="The Broad Institute Genomics Platform"/>
            <person name="Cuomo C."/>
            <person name="de Hoog S."/>
            <person name="Gorbushina A."/>
            <person name="Stielow B."/>
            <person name="Teixiera M."/>
            <person name="Abouelleil A."/>
            <person name="Chapman S.B."/>
            <person name="Priest M."/>
            <person name="Young S.K."/>
            <person name="Wortman J."/>
            <person name="Nusbaum C."/>
            <person name="Birren B."/>
        </authorList>
    </citation>
    <scope>NUCLEOTIDE SEQUENCE [LARGE SCALE GENOMIC DNA]</scope>
    <source>
        <strain evidence="2">CBS 173.52</strain>
    </source>
</reference>
<dbReference type="OrthoDB" id="4136084at2759"/>
<dbReference type="Proteomes" id="UP000053789">
    <property type="component" value="Unassembled WGS sequence"/>
</dbReference>
<name>A0A0D2EVE2_CLAB1</name>
<dbReference type="EMBL" id="KN846986">
    <property type="protein sequence ID" value="KIW93811.1"/>
    <property type="molecule type" value="Genomic_DNA"/>
</dbReference>
<feature type="region of interest" description="Disordered" evidence="1">
    <location>
        <begin position="207"/>
        <end position="274"/>
    </location>
</feature>
<evidence type="ECO:0000256" key="1">
    <source>
        <dbReference type="SAM" id="MobiDB-lite"/>
    </source>
</evidence>
<organism evidence="2 3">
    <name type="scientific">Cladophialophora bantiana (strain ATCC 10958 / CBS 173.52 / CDC B-1940 / NIH 8579)</name>
    <name type="common">Xylohypha bantiana</name>
    <dbReference type="NCBI Taxonomy" id="1442370"/>
    <lineage>
        <taxon>Eukaryota</taxon>
        <taxon>Fungi</taxon>
        <taxon>Dikarya</taxon>
        <taxon>Ascomycota</taxon>
        <taxon>Pezizomycotina</taxon>
        <taxon>Eurotiomycetes</taxon>
        <taxon>Chaetothyriomycetidae</taxon>
        <taxon>Chaetothyriales</taxon>
        <taxon>Herpotrichiellaceae</taxon>
        <taxon>Cladophialophora</taxon>
    </lineage>
</organism>
<keyword evidence="3" id="KW-1185">Reference proteome</keyword>
<protein>
    <submittedName>
        <fullName evidence="2">Uncharacterized protein</fullName>
    </submittedName>
</protein>
<accession>A0A0D2EVE2</accession>
<feature type="compositionally biased region" description="Low complexity" evidence="1">
    <location>
        <begin position="207"/>
        <end position="218"/>
    </location>
</feature>
<feature type="compositionally biased region" description="Basic and acidic residues" evidence="1">
    <location>
        <begin position="17"/>
        <end position="36"/>
    </location>
</feature>
<feature type="compositionally biased region" description="Polar residues" evidence="1">
    <location>
        <begin position="37"/>
        <end position="47"/>
    </location>
</feature>
<gene>
    <name evidence="2" type="ORF">Z519_05126</name>
</gene>